<sequence length="113" mass="12619">MGKLNLPPVQKTGMAAGLNRGHVTTRKHLAPKPVNKKGALGKRTKFVRDLVREVVGFAPYEKRVMELLKNSNDKRARKLAKKRLGTLRRAKRKVEDLSNIIAESRRATAGATH</sequence>
<proteinExistence type="inferred from homology"/>
<dbReference type="InterPro" id="IPR038097">
    <property type="entry name" value="Ribosomal_eL36_sf"/>
</dbReference>
<organism evidence="6 7">
    <name type="scientific">Batrachochytrium salamandrivorans</name>
    <dbReference type="NCBI Taxonomy" id="1357716"/>
    <lineage>
        <taxon>Eukaryota</taxon>
        <taxon>Fungi</taxon>
        <taxon>Fungi incertae sedis</taxon>
        <taxon>Chytridiomycota</taxon>
        <taxon>Chytridiomycota incertae sedis</taxon>
        <taxon>Chytridiomycetes</taxon>
        <taxon>Rhizophydiales</taxon>
        <taxon>Rhizophydiales incertae sedis</taxon>
        <taxon>Batrachochytrium</taxon>
    </lineage>
</organism>
<keyword evidence="2 4" id="KW-0689">Ribosomal protein</keyword>
<protein>
    <recommendedName>
        <fullName evidence="4">60S ribosomal protein L36</fullName>
    </recommendedName>
</protein>
<evidence type="ECO:0000313" key="7">
    <source>
        <dbReference type="Proteomes" id="UP001648503"/>
    </source>
</evidence>
<keyword evidence="3 4" id="KW-0687">Ribonucleoprotein</keyword>
<evidence type="ECO:0000256" key="5">
    <source>
        <dbReference type="SAM" id="MobiDB-lite"/>
    </source>
</evidence>
<dbReference type="PANTHER" id="PTHR10114">
    <property type="entry name" value="60S RIBOSOMAL PROTEIN L36"/>
    <property type="match status" value="1"/>
</dbReference>
<keyword evidence="7" id="KW-1185">Reference proteome</keyword>
<dbReference type="PROSITE" id="PS01190">
    <property type="entry name" value="RIBOSOMAL_L36E"/>
    <property type="match status" value="1"/>
</dbReference>
<evidence type="ECO:0000256" key="2">
    <source>
        <dbReference type="ARBA" id="ARBA00022980"/>
    </source>
</evidence>
<dbReference type="EMBL" id="JAFCIX010000004">
    <property type="protein sequence ID" value="KAH6601509.1"/>
    <property type="molecule type" value="Genomic_DNA"/>
</dbReference>
<name>A0ABQ8FRS1_9FUNG</name>
<comment type="caution">
    <text evidence="6">The sequence shown here is derived from an EMBL/GenBank/DDBJ whole genome shotgun (WGS) entry which is preliminary data.</text>
</comment>
<comment type="similarity">
    <text evidence="1 4">Belongs to the eukaryotic ribosomal protein eL36 family.</text>
</comment>
<evidence type="ECO:0000256" key="4">
    <source>
        <dbReference type="RuleBase" id="RU000665"/>
    </source>
</evidence>
<dbReference type="Proteomes" id="UP001648503">
    <property type="component" value="Unassembled WGS sequence"/>
</dbReference>
<evidence type="ECO:0000256" key="3">
    <source>
        <dbReference type="ARBA" id="ARBA00023274"/>
    </source>
</evidence>
<dbReference type="Gene3D" id="1.10.10.1760">
    <property type="entry name" value="60S ribosomal protein L36"/>
    <property type="match status" value="1"/>
</dbReference>
<evidence type="ECO:0000256" key="1">
    <source>
        <dbReference type="ARBA" id="ARBA00006509"/>
    </source>
</evidence>
<accession>A0ABQ8FRS1</accession>
<gene>
    <name evidence="6" type="ORF">BASA50_001547</name>
</gene>
<dbReference type="InterPro" id="IPR000509">
    <property type="entry name" value="Ribosomal_eL36"/>
</dbReference>
<feature type="region of interest" description="Disordered" evidence="5">
    <location>
        <begin position="1"/>
        <end position="23"/>
    </location>
</feature>
<dbReference type="Pfam" id="PF01158">
    <property type="entry name" value="Ribosomal_L36e"/>
    <property type="match status" value="1"/>
</dbReference>
<evidence type="ECO:0000313" key="6">
    <source>
        <dbReference type="EMBL" id="KAH6601509.1"/>
    </source>
</evidence>
<reference evidence="6 7" key="1">
    <citation type="submission" date="2021-02" db="EMBL/GenBank/DDBJ databases">
        <title>Variation within the Batrachochytrium salamandrivorans European outbreak.</title>
        <authorList>
            <person name="Kelly M."/>
            <person name="Pasmans F."/>
            <person name="Shea T.P."/>
            <person name="Munoz J.F."/>
            <person name="Carranza S."/>
            <person name="Cuomo C.A."/>
            <person name="Martel A."/>
        </authorList>
    </citation>
    <scope>NUCLEOTIDE SEQUENCE [LARGE SCALE GENOMIC DNA]</scope>
    <source>
        <strain evidence="6 7">AMFP18/2</strain>
    </source>
</reference>